<dbReference type="PIRSF" id="PIRSF028743">
    <property type="entry name" value="GvpO_protein"/>
    <property type="match status" value="1"/>
</dbReference>
<dbReference type="InterPro" id="IPR008634">
    <property type="entry name" value="Gas-vesicle_GvpO"/>
</dbReference>
<keyword evidence="3" id="KW-1185">Reference proteome</keyword>
<sequence length="148" mass="16258">MATSGDKDSKESKTQQASRRQPSRQQANADQKQERGGSADRSERQSSNAEQKQGRYGSSPNGRVPIAEAMRLAAGQLAELLQCEPASVSSVKATDGGWRADVEVVEVERIPETTSVMGSYRVELDGQGNLLGYERTRRYARGQIDQRK</sequence>
<evidence type="ECO:0000256" key="1">
    <source>
        <dbReference type="SAM" id="MobiDB-lite"/>
    </source>
</evidence>
<feature type="region of interest" description="Disordered" evidence="1">
    <location>
        <begin position="1"/>
        <end position="63"/>
    </location>
</feature>
<feature type="compositionally biased region" description="Polar residues" evidence="1">
    <location>
        <begin position="45"/>
        <end position="61"/>
    </location>
</feature>
<feature type="compositionally biased region" description="Basic and acidic residues" evidence="1">
    <location>
        <begin position="1"/>
        <end position="13"/>
    </location>
</feature>
<dbReference type="KEGG" id="sbat:G4Z16_28190"/>
<name>A0A7T1TB49_9ACTN</name>
<evidence type="ECO:0000313" key="2">
    <source>
        <dbReference type="EMBL" id="QPP09650.1"/>
    </source>
</evidence>
<dbReference type="GO" id="GO:0031412">
    <property type="term" value="P:gas vesicle organization"/>
    <property type="evidence" value="ECO:0007669"/>
    <property type="project" value="InterPro"/>
</dbReference>
<proteinExistence type="predicted"/>
<dbReference type="EMBL" id="CP048882">
    <property type="protein sequence ID" value="QPP09650.1"/>
    <property type="molecule type" value="Genomic_DNA"/>
</dbReference>
<accession>A0A7T1TB49</accession>
<gene>
    <name evidence="2" type="ORF">G4Z16_28190</name>
</gene>
<dbReference type="AlphaFoldDB" id="A0A7T1TB49"/>
<organism evidence="2 3">
    <name type="scientific">Streptomyces bathyalis</name>
    <dbReference type="NCBI Taxonomy" id="2710756"/>
    <lineage>
        <taxon>Bacteria</taxon>
        <taxon>Bacillati</taxon>
        <taxon>Actinomycetota</taxon>
        <taxon>Actinomycetes</taxon>
        <taxon>Kitasatosporales</taxon>
        <taxon>Streptomycetaceae</taxon>
        <taxon>Streptomyces</taxon>
    </lineage>
</organism>
<protein>
    <submittedName>
        <fullName evidence="2">Gas vesicle protein</fullName>
    </submittedName>
</protein>
<feature type="compositionally biased region" description="Low complexity" evidence="1">
    <location>
        <begin position="15"/>
        <end position="27"/>
    </location>
</feature>
<feature type="compositionally biased region" description="Basic and acidic residues" evidence="1">
    <location>
        <begin position="31"/>
        <end position="44"/>
    </location>
</feature>
<dbReference type="RefSeq" id="WP_197353419.1">
    <property type="nucleotide sequence ID" value="NZ_CP048882.1"/>
</dbReference>
<dbReference type="Proteomes" id="UP000595046">
    <property type="component" value="Chromosome"/>
</dbReference>
<evidence type="ECO:0000313" key="3">
    <source>
        <dbReference type="Proteomes" id="UP000595046"/>
    </source>
</evidence>
<reference evidence="3" key="1">
    <citation type="submission" date="2020-02" db="EMBL/GenBank/DDBJ databases">
        <title>Streptomyces sp. ASO4wet.</title>
        <authorList>
            <person name="Risdian C."/>
            <person name="Landwehr W."/>
            <person name="Schupp P."/>
            <person name="Wink J."/>
        </authorList>
    </citation>
    <scope>NUCLEOTIDE SEQUENCE [LARGE SCALE GENOMIC DNA]</scope>
    <source>
        <strain evidence="3">ASO4wet</strain>
    </source>
</reference>
<dbReference type="Pfam" id="PF05800">
    <property type="entry name" value="GvpO"/>
    <property type="match status" value="1"/>
</dbReference>